<dbReference type="InParanoid" id="A0A7M7KH94"/>
<evidence type="ECO:0000313" key="3">
    <source>
        <dbReference type="EnsemblMetazoa" id="XP_022663596"/>
    </source>
</evidence>
<evidence type="ECO:0000256" key="1">
    <source>
        <dbReference type="SAM" id="MobiDB-lite"/>
    </source>
</evidence>
<sequence>MYRNDNTSTYVDFKGFYCEVDNPDEIEPLYATVTSRRNKGSVEQGGGGGTLELTGGAVPITGVGRMAEAADSQTTLSNGSSAISLSSPSPIKHKPQYNADQAVVTYESEGACVNCCIVFFYVVGMVLIAVGIGATAMITQYPEHVLYLAMTGASGIILGLIFVSLSATICSPRRRRVVDAKSDVNGNAGNQQNGKAGPRLPLGSTLGAHGGTHGLPSTNRYEVRAGGSADVIDDNLVLSSSPKMHQQPSSETTNTAAAYQSTNDSRSAQKPLAPIQLKFARKSGSPQPTTIGDYTISAHHPTYGTLPPAYMTLSGRGHVTHIGAHSHAVGSHQYPADISAHSLANNYTLDAAGGGANSGVSMVMAPMVSGNTHPSDEVHGGMMIVGHSSLRSPNMHSTATLPLPTRMRSSLTYNDVLLEEPRRVGIHILRQREASSSDGLESNGSEDPGLRVPHGQMGAGHAMGGHSQTPTPPSDPEQMQQQGRVQQQASHSQQGGGLASVRELQTHNSTSSDERSSPRSDYFSKESSIASTEHRQTLTMSTASHQITHGMQSMNTVGLPQANARKKPSEIAAKPFMIPNVANLRPVIPQVVQPSYYSRMAHDMQGFHPVESGQPSGGQDTSYASIDHGVGVLAAPTGAMVHQVNVVALSDEDASRNNDLLETQI</sequence>
<dbReference type="GeneID" id="111251359"/>
<dbReference type="OrthoDB" id="6488583at2759"/>
<dbReference type="RefSeq" id="XP_022663596.1">
    <property type="nucleotide sequence ID" value="XM_022807861.1"/>
</dbReference>
<feature type="region of interest" description="Disordered" evidence="1">
    <location>
        <begin position="181"/>
        <end position="221"/>
    </location>
</feature>
<proteinExistence type="predicted"/>
<dbReference type="AlphaFoldDB" id="A0A7M7KH94"/>
<keyword evidence="4" id="KW-1185">Reference proteome</keyword>
<name>A0A7M7KH94_VARDE</name>
<feature type="compositionally biased region" description="Polar residues" evidence="1">
    <location>
        <begin position="525"/>
        <end position="541"/>
    </location>
</feature>
<keyword evidence="2" id="KW-0812">Transmembrane</keyword>
<evidence type="ECO:0000256" key="2">
    <source>
        <dbReference type="SAM" id="Phobius"/>
    </source>
</evidence>
<reference evidence="3" key="1">
    <citation type="submission" date="2021-01" db="UniProtKB">
        <authorList>
            <consortium name="EnsemblMetazoa"/>
        </authorList>
    </citation>
    <scope>IDENTIFICATION</scope>
</reference>
<protein>
    <submittedName>
        <fullName evidence="3">Uncharacterized protein</fullName>
    </submittedName>
</protein>
<feature type="transmembrane region" description="Helical" evidence="2">
    <location>
        <begin position="145"/>
        <end position="167"/>
    </location>
</feature>
<dbReference type="Proteomes" id="UP000594260">
    <property type="component" value="Unplaced"/>
</dbReference>
<feature type="region of interest" description="Disordered" evidence="1">
    <location>
        <begin position="433"/>
        <end position="541"/>
    </location>
</feature>
<keyword evidence="2" id="KW-0472">Membrane</keyword>
<accession>A0A7M7KH94</accession>
<feature type="compositionally biased region" description="Low complexity" evidence="1">
    <location>
        <begin position="185"/>
        <end position="197"/>
    </location>
</feature>
<dbReference type="EnsemblMetazoa" id="XM_022807861">
    <property type="protein sequence ID" value="XP_022663596"/>
    <property type="gene ID" value="LOC111251359"/>
</dbReference>
<feature type="region of interest" description="Disordered" evidence="1">
    <location>
        <begin position="240"/>
        <end position="271"/>
    </location>
</feature>
<dbReference type="KEGG" id="vde:111251359"/>
<feature type="compositionally biased region" description="Polar residues" evidence="1">
    <location>
        <begin position="436"/>
        <end position="445"/>
    </location>
</feature>
<feature type="compositionally biased region" description="Polar residues" evidence="1">
    <location>
        <begin position="240"/>
        <end position="268"/>
    </location>
</feature>
<organism evidence="3 4">
    <name type="scientific">Varroa destructor</name>
    <name type="common">Honeybee mite</name>
    <dbReference type="NCBI Taxonomy" id="109461"/>
    <lineage>
        <taxon>Eukaryota</taxon>
        <taxon>Metazoa</taxon>
        <taxon>Ecdysozoa</taxon>
        <taxon>Arthropoda</taxon>
        <taxon>Chelicerata</taxon>
        <taxon>Arachnida</taxon>
        <taxon>Acari</taxon>
        <taxon>Parasitiformes</taxon>
        <taxon>Mesostigmata</taxon>
        <taxon>Gamasina</taxon>
        <taxon>Dermanyssoidea</taxon>
        <taxon>Varroidae</taxon>
        <taxon>Varroa</taxon>
    </lineage>
</organism>
<feature type="transmembrane region" description="Helical" evidence="2">
    <location>
        <begin position="118"/>
        <end position="138"/>
    </location>
</feature>
<evidence type="ECO:0000313" key="4">
    <source>
        <dbReference type="Proteomes" id="UP000594260"/>
    </source>
</evidence>
<keyword evidence="2" id="KW-1133">Transmembrane helix</keyword>
<feature type="compositionally biased region" description="Basic and acidic residues" evidence="1">
    <location>
        <begin position="512"/>
        <end position="524"/>
    </location>
</feature>
<feature type="compositionally biased region" description="Low complexity" evidence="1">
    <location>
        <begin position="478"/>
        <end position="493"/>
    </location>
</feature>